<feature type="compositionally biased region" description="Acidic residues" evidence="1">
    <location>
        <begin position="1638"/>
        <end position="1649"/>
    </location>
</feature>
<evidence type="ECO:0000313" key="4">
    <source>
        <dbReference type="WBParaSite" id="SMTH1_25550.1"/>
    </source>
</evidence>
<feature type="region of interest" description="Disordered" evidence="1">
    <location>
        <begin position="2171"/>
        <end position="2215"/>
    </location>
</feature>
<protein>
    <recommendedName>
        <fullName evidence="2">ELYS beta-propeller domain-containing protein</fullName>
    </recommendedName>
</protein>
<dbReference type="PANTHER" id="PTHR21583">
    <property type="entry name" value="ELYS PROTEIN"/>
    <property type="match status" value="1"/>
</dbReference>
<organism evidence="3 4">
    <name type="scientific">Schistosoma mattheei</name>
    <dbReference type="NCBI Taxonomy" id="31246"/>
    <lineage>
        <taxon>Eukaryota</taxon>
        <taxon>Metazoa</taxon>
        <taxon>Spiralia</taxon>
        <taxon>Lophotrochozoa</taxon>
        <taxon>Platyhelminthes</taxon>
        <taxon>Trematoda</taxon>
        <taxon>Digenea</taxon>
        <taxon>Strigeidida</taxon>
        <taxon>Schistosomatoidea</taxon>
        <taxon>Schistosomatidae</taxon>
        <taxon>Schistosoma</taxon>
    </lineage>
</organism>
<sequence length="2215" mass="254008">MQPTYLEPLGSVNFSKFKTDMSLRNTTQIVFSSSSATVCLYDIHKLDCFRDSPNWSHQFTWIPILDLKYLLDNVSDSPDDLYNWHISKVMFVNTSTTARQSLAAVLVNINQNRSLVCFFRSLSTAKCNITILVNGALTSLEWLPLIDIGCKPSESRSMNSTMDITDQDISKGTNKTLSSVLSVFDGCFALGFQQGLVGLLDMCLTHTRDDLLNDIPETSIAVERSHCLNCFSCKQPISQSSNDNIEHSLVYLDASVLRWNDFTYKSVSGKTLSSIPSASVYVSALSYIPQLQGLAVGFSFGGWQLWSLDRLNMEFCLRQATPATPVVSFNFLEPSDDPRFCCFIWVGWQSKQETESDGVFRFTGKQNSSGNFQSPTVKLFQLSYRRRYELFSNKHKEFNFYYQDLIGIAERLSTTLSGDKIDDNKPQYTSRLLSVQSLHAPGDFIMDNNNYHHPNNNNNNTVTNHSIGMIRLIAFIWKFSESVIRIGLFDLDRWYHAQMPTYIRSDDTFVSIFDALIPNQKVHLLHTYLIESSLMSFWSRIVQRESNLIQYCQSYPILINSNINSTNNHHHYKRPRPIPEIFLRPSSLSFHCLIFWTNDISYSNNNILNFSMTQQHRHRTTTNTTHQYYDCIYHLSRIMFVSYQEECLIELNQFIKKSSLNYKKFNIIQWLSNAWKYGLLESPGLDQFDDDEEFMNLLNYTQNTTLIKNKYTTDNNNNNNTINDYGIHLTLGDYYDQSIIDSLNKLLYNLTTEQFNNNTIVDDDHDHNDDDCISSKRHCKYRRIDQSVNSSLYSKGIKTLKKKYQYSLDPCWVLLANCLLEHGCINVLKNLENLSPLGQDSPINLNFKYSWIWLRFCRLKSRFDKLTSVLFMPKSSNEVESVLSNSTDHGHSRIPDLLELGCTINQIQLLATLAKHWFIGKNYNSIMNSPRQFHLSTKLSLISGQHPIEFSIKTYLSYAKLVVFLFRLGLLPQANERFNDNKFFTDSSYRINSTVLLPYNSSMLTETISELRCTRHHSVDLDMNNNNNDNNECNTNRLTSISDHILYSSLQAPSKHLNNSNHTFDNYLTNSEIHDIWKEQEHLTSSSSSSSSSSSATLKPTNSSDNNELPNWLNYPPKNLQSLCALWQLPYNRQIKKSRLIILGFILCDSAAETLFHQSNYDEHYNGPIDEDNTDTQTTQMINNIKSTNSSSLRALQLCRYVMSLFIKEFPLVYSLIPTIISLWLMDRGYFQESISSDIISFIMNSTEIQSSISSYYQIHNDLFPNQTNLIIHLFKKYGQEDLIHELLKHLTNYNNNNFSSLDYNPNNLKVQLSFQQLFNKITTITTTTNSTIMNNNSDHKLNMKPIGAPYLALSKLRNLIHKMNRLHNQTPLPTKVLNSVDKLARNSLIQLAEICRQAGRLSDLISLGLNSWEAKVLFEYYEKTGQQNLLFHCLIARSQYQTALEIFNNYHGVLPYHKTKLLHGNTTNPTVDHDEHVQRLQQLDLMIQLMNSCLPLLNTNNEFNKKSIPSNYSNQMDHYKALANEYVNMDDIQTNSESSSLIPHHNDDHHNNNLVDNNIFESIHHCQPSSLLSLSSSSFTQSQSSLPHMDHGNFIAYKQTTPLIYPLTDLKKSNQLKKPTSNKYQLNSRIGNPYSYDDMDDNHDDDGDDDRHLIEDEIIRNNRINKSNSWLLTTNKKSRQEFWNTFKELQDLHESCGLNSNIWLNDSRCRLMDYTTINTTNSTVVTPTQSVNLNESRLKLNKKREFPSKDDDLGKYLFKCIYTPPSCGRKQIHSNTITNRLMTSSNSLFNNSISSPFNQKPISILKTKMCLSNKEISVSTMVDSMKTTITTTTTTAAATIVSSSSSLPSSLLFSTSLNPVVSSSSSSSSTSSSLSRSTYTTNVTNCSNIKNSSHLMNENNLLRNELNLIKNTTDQEISNKIYDNNTDDCNIDEDDDDCDVTLNLSTVRPSIVNTEKFQHKLLQDNVNNKCNEFTFSAPHRLSLTSSNTPTFNKSMEKNEFLFSAPLVNKTIKHNQSIDNNIHKVSVLPISMDESNQSSSTSITTTTTNNNNNDFDESTINCDQMNTAKTTYLIELDNTTSLTKTPIFTPTKLQNPMVVLDQFHTKETTYQLTNNDVDNKEDTTPKVTVKSRKTRDQHPHHKISTHSSQQTTESILDHLDRLHQEHHYHHSYQPIDMDDNDDNSSVTSSMTDSSETVRRSTRRVRPPKRYDSSAV</sequence>
<accession>A0AA85B3Q0</accession>
<reference evidence="4" key="1">
    <citation type="submission" date="2023-11" db="UniProtKB">
        <authorList>
            <consortium name="WormBaseParasite"/>
        </authorList>
    </citation>
    <scope>IDENTIFICATION</scope>
</reference>
<feature type="compositionally biased region" description="Polar residues" evidence="1">
    <location>
        <begin position="1617"/>
        <end position="1631"/>
    </location>
</feature>
<feature type="compositionally biased region" description="Polar residues" evidence="1">
    <location>
        <begin position="1096"/>
        <end position="1109"/>
    </location>
</feature>
<feature type="region of interest" description="Disordered" evidence="1">
    <location>
        <begin position="2034"/>
        <end position="2058"/>
    </location>
</feature>
<dbReference type="PANTHER" id="PTHR21583:SF8">
    <property type="entry name" value="PROTEIN ELYS"/>
    <property type="match status" value="1"/>
</dbReference>
<dbReference type="InterPro" id="IPR052620">
    <property type="entry name" value="ELYS/MEL-28_NucAsmblyFactor"/>
</dbReference>
<feature type="region of interest" description="Disordered" evidence="1">
    <location>
        <begin position="2111"/>
        <end position="2152"/>
    </location>
</feature>
<feature type="compositionally biased region" description="Basic residues" evidence="1">
    <location>
        <begin position="2129"/>
        <end position="2144"/>
    </location>
</feature>
<name>A0AA85B3Q0_9TREM</name>
<dbReference type="InterPro" id="IPR032040">
    <property type="entry name" value="ELYS-bb"/>
</dbReference>
<feature type="compositionally biased region" description="Low complexity" evidence="1">
    <location>
        <begin position="1085"/>
        <end position="1095"/>
    </location>
</feature>
<feature type="domain" description="ELYS beta-propeller" evidence="2">
    <location>
        <begin position="227"/>
        <end position="508"/>
    </location>
</feature>
<feature type="region of interest" description="Disordered" evidence="1">
    <location>
        <begin position="1084"/>
        <end position="1110"/>
    </location>
</feature>
<proteinExistence type="predicted"/>
<evidence type="ECO:0000259" key="2">
    <source>
        <dbReference type="Pfam" id="PF16687"/>
    </source>
</evidence>
<feature type="compositionally biased region" description="Low complexity" evidence="1">
    <location>
        <begin position="2183"/>
        <end position="2194"/>
    </location>
</feature>
<dbReference type="WBParaSite" id="SMTH1_25550.1">
    <property type="protein sequence ID" value="SMTH1_25550.1"/>
    <property type="gene ID" value="SMTH1_25550"/>
</dbReference>
<dbReference type="Proteomes" id="UP000050791">
    <property type="component" value="Unassembled WGS sequence"/>
</dbReference>
<evidence type="ECO:0000313" key="3">
    <source>
        <dbReference type="Proteomes" id="UP000050791"/>
    </source>
</evidence>
<dbReference type="Pfam" id="PF16687">
    <property type="entry name" value="ELYS-bb"/>
    <property type="match status" value="1"/>
</dbReference>
<feature type="region of interest" description="Disordered" evidence="1">
    <location>
        <begin position="1617"/>
        <end position="1651"/>
    </location>
</feature>
<evidence type="ECO:0000256" key="1">
    <source>
        <dbReference type="SAM" id="MobiDB-lite"/>
    </source>
</evidence>